<comment type="cofactor">
    <cofactor evidence="3">
        <name>Zn(2+)</name>
        <dbReference type="ChEBI" id="CHEBI:29105"/>
    </cofactor>
    <text evidence="3">Binds 1 zinc ion.</text>
</comment>
<dbReference type="Pfam" id="PF03884">
    <property type="entry name" value="YacG"/>
    <property type="match status" value="1"/>
</dbReference>
<keyword evidence="1 3" id="KW-0479">Metal-binding</keyword>
<gene>
    <name evidence="3" type="primary">yacG</name>
    <name evidence="4" type="ORF">SAMN04488568_12055</name>
</gene>
<feature type="binding site" evidence="3">
    <location>
        <position position="22"/>
    </location>
    <ligand>
        <name>Zn(2+)</name>
        <dbReference type="ChEBI" id="CHEBI:29105"/>
    </ligand>
</feature>
<protein>
    <recommendedName>
        <fullName evidence="3">DNA gyrase inhibitor YacG</fullName>
    </recommendedName>
</protein>
<dbReference type="Proteomes" id="UP000199759">
    <property type="component" value="Unassembled WGS sequence"/>
</dbReference>
<dbReference type="GO" id="GO:0006355">
    <property type="term" value="P:regulation of DNA-templated transcription"/>
    <property type="evidence" value="ECO:0007669"/>
    <property type="project" value="InterPro"/>
</dbReference>
<evidence type="ECO:0000256" key="1">
    <source>
        <dbReference type="ARBA" id="ARBA00022723"/>
    </source>
</evidence>
<dbReference type="InterPro" id="IPR005584">
    <property type="entry name" value="DNA_gyrase_inhibitor_YacG"/>
</dbReference>
<dbReference type="PANTHER" id="PTHR36150">
    <property type="entry name" value="DNA GYRASE INHIBITOR YACG"/>
    <property type="match status" value="1"/>
</dbReference>
<evidence type="ECO:0000256" key="2">
    <source>
        <dbReference type="ARBA" id="ARBA00022833"/>
    </source>
</evidence>
<reference evidence="4 5" key="1">
    <citation type="submission" date="2016-10" db="EMBL/GenBank/DDBJ databases">
        <authorList>
            <person name="de Groot N.N."/>
        </authorList>
    </citation>
    <scope>NUCLEOTIDE SEQUENCE [LARGE SCALE GENOMIC DNA]</scope>
    <source>
        <strain evidence="4 5">DSM 16077</strain>
    </source>
</reference>
<proteinExistence type="inferred from homology"/>
<dbReference type="GO" id="GO:0008657">
    <property type="term" value="F:DNA topoisomerase type II (double strand cut, ATP-hydrolyzing) inhibitor activity"/>
    <property type="evidence" value="ECO:0007669"/>
    <property type="project" value="UniProtKB-UniRule"/>
</dbReference>
<dbReference type="EMBL" id="FNHG01000020">
    <property type="protein sequence ID" value="SDM74752.1"/>
    <property type="molecule type" value="Genomic_DNA"/>
</dbReference>
<dbReference type="HAMAP" id="MF_00649">
    <property type="entry name" value="DNA_gyrase_inhibitor_YacG"/>
    <property type="match status" value="1"/>
</dbReference>
<dbReference type="GO" id="GO:0008270">
    <property type="term" value="F:zinc ion binding"/>
    <property type="evidence" value="ECO:0007669"/>
    <property type="project" value="UniProtKB-UniRule"/>
</dbReference>
<evidence type="ECO:0000313" key="5">
    <source>
        <dbReference type="Proteomes" id="UP000199759"/>
    </source>
</evidence>
<evidence type="ECO:0000313" key="4">
    <source>
        <dbReference type="EMBL" id="SDM74752.1"/>
    </source>
</evidence>
<comment type="subunit">
    <text evidence="3">Interacts with GyrB.</text>
</comment>
<evidence type="ECO:0000256" key="3">
    <source>
        <dbReference type="HAMAP-Rule" id="MF_00649"/>
    </source>
</evidence>
<comment type="similarity">
    <text evidence="3">Belongs to the DNA gyrase inhibitor YacG family.</text>
</comment>
<keyword evidence="2 3" id="KW-0862">Zinc</keyword>
<feature type="binding site" evidence="3">
    <location>
        <position position="26"/>
    </location>
    <ligand>
        <name>Zn(2+)</name>
        <dbReference type="ChEBI" id="CHEBI:29105"/>
    </ligand>
</feature>
<feature type="binding site" evidence="3">
    <location>
        <position position="10"/>
    </location>
    <ligand>
        <name>Zn(2+)</name>
        <dbReference type="ChEBI" id="CHEBI:29105"/>
    </ligand>
</feature>
<dbReference type="InterPro" id="IPR013088">
    <property type="entry name" value="Znf_NHR/GATA"/>
</dbReference>
<organism evidence="4 5">
    <name type="scientific">Maricaulis salignorans</name>
    <dbReference type="NCBI Taxonomy" id="144026"/>
    <lineage>
        <taxon>Bacteria</taxon>
        <taxon>Pseudomonadati</taxon>
        <taxon>Pseudomonadota</taxon>
        <taxon>Alphaproteobacteria</taxon>
        <taxon>Maricaulales</taxon>
        <taxon>Maricaulaceae</taxon>
        <taxon>Maricaulis</taxon>
    </lineage>
</organism>
<dbReference type="STRING" id="144026.SAMN04488568_12055"/>
<keyword evidence="5" id="KW-1185">Reference proteome</keyword>
<dbReference type="PANTHER" id="PTHR36150:SF1">
    <property type="entry name" value="DNA GYRASE INHIBITOR YACG"/>
    <property type="match status" value="1"/>
</dbReference>
<dbReference type="SUPFAM" id="SSF57716">
    <property type="entry name" value="Glucocorticoid receptor-like (DNA-binding domain)"/>
    <property type="match status" value="1"/>
</dbReference>
<comment type="function">
    <text evidence="3">Inhibits all the catalytic activities of DNA gyrase by preventing its interaction with DNA. Acts by binding directly to the C-terminal domain of GyrB, which probably disrupts DNA binding by the gyrase.</text>
</comment>
<dbReference type="Gene3D" id="3.30.50.10">
    <property type="entry name" value="Erythroid Transcription Factor GATA-1, subunit A"/>
    <property type="match status" value="1"/>
</dbReference>
<dbReference type="AlphaFoldDB" id="A0A1G9VR90"/>
<accession>A0A1G9VR90</accession>
<name>A0A1G9VR90_9PROT</name>
<feature type="binding site" evidence="3">
    <location>
        <position position="7"/>
    </location>
    <ligand>
        <name>Zn(2+)</name>
        <dbReference type="ChEBI" id="CHEBI:29105"/>
    </ligand>
</feature>
<sequence length="60" mass="6483">MSKPVTCPMCKQPPVEAFKPFCSKRCADLDLGKWFTGAYAIPGEPVDQADETPPAEPDNG</sequence>